<dbReference type="EMBL" id="JAUDCL010000007">
    <property type="protein sequence ID" value="MDM8200747.1"/>
    <property type="molecule type" value="Genomic_DNA"/>
</dbReference>
<comment type="subcellular location">
    <subcellularLocation>
        <location evidence="1">Cell membrane</location>
        <topology evidence="1">Multi-pass membrane protein</topology>
    </subcellularLocation>
</comment>
<feature type="transmembrane region" description="Helical" evidence="6">
    <location>
        <begin position="38"/>
        <end position="57"/>
    </location>
</feature>
<protein>
    <recommendedName>
        <fullName evidence="9">O-antigen/teichoic acid export membrane protein</fullName>
    </recommendedName>
</protein>
<keyword evidence="4 6" id="KW-1133">Transmembrane helix</keyword>
<dbReference type="InterPro" id="IPR050833">
    <property type="entry name" value="Poly_Biosynth_Transport"/>
</dbReference>
<evidence type="ECO:0000256" key="4">
    <source>
        <dbReference type="ARBA" id="ARBA00022989"/>
    </source>
</evidence>
<evidence type="ECO:0008006" key="9">
    <source>
        <dbReference type="Google" id="ProtNLM"/>
    </source>
</evidence>
<proteinExistence type="predicted"/>
<feature type="transmembrane region" description="Helical" evidence="6">
    <location>
        <begin position="69"/>
        <end position="90"/>
    </location>
</feature>
<reference evidence="7 8" key="1">
    <citation type="submission" date="2023-06" db="EMBL/GenBank/DDBJ databases">
        <title>Identification and characterization of horizontal gene transfer across gut microbiota members of farm animals based on homology search.</title>
        <authorList>
            <person name="Schwarzerova J."/>
            <person name="Nykrynova M."/>
            <person name="Jureckova K."/>
            <person name="Cejkova D."/>
            <person name="Rychlik I."/>
        </authorList>
    </citation>
    <scope>NUCLEOTIDE SEQUENCE [LARGE SCALE GENOMIC DNA]</scope>
    <source>
        <strain evidence="7 8">ET340</strain>
    </source>
</reference>
<dbReference type="Proteomes" id="UP001529380">
    <property type="component" value="Unassembled WGS sequence"/>
</dbReference>
<organism evidence="7 8">
    <name type="scientific">Allofournierella massiliensis</name>
    <dbReference type="NCBI Taxonomy" id="1650663"/>
    <lineage>
        <taxon>Bacteria</taxon>
        <taxon>Bacillati</taxon>
        <taxon>Bacillota</taxon>
        <taxon>Clostridia</taxon>
        <taxon>Eubacteriales</taxon>
        <taxon>Oscillospiraceae</taxon>
        <taxon>Allofournierella</taxon>
    </lineage>
</organism>
<keyword evidence="3 6" id="KW-0812">Transmembrane</keyword>
<evidence type="ECO:0000256" key="3">
    <source>
        <dbReference type="ARBA" id="ARBA00022692"/>
    </source>
</evidence>
<evidence type="ECO:0000256" key="1">
    <source>
        <dbReference type="ARBA" id="ARBA00004651"/>
    </source>
</evidence>
<feature type="transmembrane region" description="Helical" evidence="6">
    <location>
        <begin position="176"/>
        <end position="198"/>
    </location>
</feature>
<sequence length="396" mass="44216">MDRPKFSGQFWLYSGVEIALGLLICLAGYTLASPQDKAIVLALTGISVFLVLPRTLLQYILQGTNRIKEYATLTVLEKVIYITVVVLSLIAGTHNFIPMILADLLGKGCALLYSIYQCRDILTTRPAGLQVSLKEAWANISVGIKLMFANIASMLIIGFVRLSIENQWDVTTFGKVSLTMSVSNLLMVFINAVAMVMFPMLRRTNSDKLSGIYNTMRTCLMIPLLGMLIFYYPAKVILSAWLPQYADSLVYMALLFPMCVFESKMSMLINTYLKTLRKEKWLLLVNVTTVSLSVVITLITTYWLHNLDLAVASIVFLLAFRCVFAELLLSTVLDVNVKTDIVLELALTIIFIGASWFVGGIAGLAIYAVAYLIYLFIKRNDVAFVLNTALRMVRRA</sequence>
<feature type="transmembrane region" description="Helical" evidence="6">
    <location>
        <begin position="12"/>
        <end position="32"/>
    </location>
</feature>
<evidence type="ECO:0000256" key="6">
    <source>
        <dbReference type="SAM" id="Phobius"/>
    </source>
</evidence>
<name>A0ABT7UPC6_9FIRM</name>
<dbReference type="PANTHER" id="PTHR30250:SF11">
    <property type="entry name" value="O-ANTIGEN TRANSPORTER-RELATED"/>
    <property type="match status" value="1"/>
</dbReference>
<feature type="transmembrane region" description="Helical" evidence="6">
    <location>
        <begin position="281"/>
        <end position="304"/>
    </location>
</feature>
<evidence type="ECO:0000313" key="8">
    <source>
        <dbReference type="Proteomes" id="UP001529380"/>
    </source>
</evidence>
<keyword evidence="2" id="KW-1003">Cell membrane</keyword>
<keyword evidence="8" id="KW-1185">Reference proteome</keyword>
<feature type="transmembrane region" description="Helical" evidence="6">
    <location>
        <begin position="137"/>
        <end position="164"/>
    </location>
</feature>
<evidence type="ECO:0000256" key="5">
    <source>
        <dbReference type="ARBA" id="ARBA00023136"/>
    </source>
</evidence>
<feature type="transmembrane region" description="Helical" evidence="6">
    <location>
        <begin position="310"/>
        <end position="333"/>
    </location>
</feature>
<feature type="transmembrane region" description="Helical" evidence="6">
    <location>
        <begin position="345"/>
        <end position="377"/>
    </location>
</feature>
<evidence type="ECO:0000313" key="7">
    <source>
        <dbReference type="EMBL" id="MDM8200747.1"/>
    </source>
</evidence>
<keyword evidence="5 6" id="KW-0472">Membrane</keyword>
<feature type="transmembrane region" description="Helical" evidence="6">
    <location>
        <begin position="219"/>
        <end position="242"/>
    </location>
</feature>
<accession>A0ABT7UPC6</accession>
<gene>
    <name evidence="7" type="ORF">QUW08_05470</name>
</gene>
<comment type="caution">
    <text evidence="7">The sequence shown here is derived from an EMBL/GenBank/DDBJ whole genome shotgun (WGS) entry which is preliminary data.</text>
</comment>
<evidence type="ECO:0000256" key="2">
    <source>
        <dbReference type="ARBA" id="ARBA00022475"/>
    </source>
</evidence>
<dbReference type="PANTHER" id="PTHR30250">
    <property type="entry name" value="PST FAMILY PREDICTED COLANIC ACID TRANSPORTER"/>
    <property type="match status" value="1"/>
</dbReference>